<gene>
    <name evidence="4" type="ORF">BN1209_1616</name>
</gene>
<organism evidence="4 5">
    <name type="scientific">Candidatus Methylopumilus turicensis</name>
    <dbReference type="NCBI Taxonomy" id="1581680"/>
    <lineage>
        <taxon>Bacteria</taxon>
        <taxon>Pseudomonadati</taxon>
        <taxon>Pseudomonadota</taxon>
        <taxon>Betaproteobacteria</taxon>
        <taxon>Nitrosomonadales</taxon>
        <taxon>Methylophilaceae</taxon>
        <taxon>Candidatus Methylopumilus</taxon>
    </lineage>
</organism>
<dbReference type="Gene3D" id="3.40.50.2000">
    <property type="entry name" value="Glycogen Phosphorylase B"/>
    <property type="match status" value="1"/>
</dbReference>
<dbReference type="SUPFAM" id="SSF53756">
    <property type="entry name" value="UDP-Glycosyltransferase/glycogen phosphorylase"/>
    <property type="match status" value="1"/>
</dbReference>
<evidence type="ECO:0000256" key="3">
    <source>
        <dbReference type="PROSITE-ProRule" id="PRU00339"/>
    </source>
</evidence>
<name>A0A0B7IWS8_9PROT</name>
<dbReference type="OrthoDB" id="9814129at2"/>
<feature type="repeat" description="TPR" evidence="3">
    <location>
        <begin position="78"/>
        <end position="111"/>
    </location>
</feature>
<evidence type="ECO:0000313" key="4">
    <source>
        <dbReference type="EMBL" id="CEN56651.1"/>
    </source>
</evidence>
<keyword evidence="1" id="KW-0677">Repeat</keyword>
<feature type="repeat" description="TPR" evidence="3">
    <location>
        <begin position="44"/>
        <end position="77"/>
    </location>
</feature>
<dbReference type="Pfam" id="PF00515">
    <property type="entry name" value="TPR_1"/>
    <property type="match status" value="2"/>
</dbReference>
<accession>A0A0B7IWS8</accession>
<dbReference type="PANTHER" id="PTHR44943:SF8">
    <property type="entry name" value="TPR REPEAT-CONTAINING PROTEIN MJ0263"/>
    <property type="match status" value="1"/>
</dbReference>
<evidence type="ECO:0000256" key="2">
    <source>
        <dbReference type="ARBA" id="ARBA00022803"/>
    </source>
</evidence>
<dbReference type="HOGENOM" id="CLU_010140_1_1_4"/>
<dbReference type="AlphaFoldDB" id="A0A0B7IWS8"/>
<dbReference type="InterPro" id="IPR011990">
    <property type="entry name" value="TPR-like_helical_dom_sf"/>
</dbReference>
<dbReference type="RefSeq" id="WP_052661133.1">
    <property type="nucleotide sequence ID" value="NZ_LN794158.1"/>
</dbReference>
<dbReference type="Gene3D" id="1.25.40.10">
    <property type="entry name" value="Tetratricopeptide repeat domain"/>
    <property type="match status" value="2"/>
</dbReference>
<keyword evidence="4" id="KW-0808">Transferase</keyword>
<proteinExistence type="predicted"/>
<evidence type="ECO:0000256" key="1">
    <source>
        <dbReference type="ARBA" id="ARBA00022737"/>
    </source>
</evidence>
<reference evidence="5" key="1">
    <citation type="submission" date="2014-12" db="EMBL/GenBank/DDBJ databases">
        <authorList>
            <person name="Salcher M.M."/>
        </authorList>
    </citation>
    <scope>NUCLEOTIDE SEQUENCE [LARGE SCALE GENOMIC DNA]</scope>
    <source>
        <strain evidence="5">MMS-10A-171</strain>
    </source>
</reference>
<dbReference type="InterPro" id="IPR019734">
    <property type="entry name" value="TPR_rpt"/>
</dbReference>
<dbReference type="InterPro" id="IPR051685">
    <property type="entry name" value="Ycf3/AcsC/BcsC/TPR_MFPF"/>
</dbReference>
<sequence length="457" mass="51500">MSAKKPPFNPDQLYQRALSLHHAGKLTDAEGLYKTLLSYFPNQVEILTTLGIVLLQQGRSEAGFQQLKKSLSLNPKQPAALYNMAVELQKLTRLDEALACYNQTLRLNPNDINALINRGNTLKDLKQYQEAIDSFERALALQPNIPSAHWNKALTHIFLGEYEKGWKEYEWGWQCGERGKPRQYSQPTWLGAEPIAGKTILIHPEQGFGDLIQFCRYVTMLEKLGAKVMLEAPASLVELMASLSPTVSVIKEGDALPAFDMVCPVMSLPLALKTSLETIPASTPYLTVSDAKKQYWQAKLGQKTKPRIGIVWSGSMTNQIDNNLCARRNIPLAQLKPLFDLPFEFHVLQKDIRPEDQPTLENLAQLHCHQEELNDFADTAAIIQEMDLVISVCTSVAHLAGALGHQTWVLLPYSADYRWMTNENDSPWYPSVQLIRSEKIGDWSEVVHQVRMKLLPA</sequence>
<dbReference type="GO" id="GO:0016740">
    <property type="term" value="F:transferase activity"/>
    <property type="evidence" value="ECO:0007669"/>
    <property type="project" value="UniProtKB-KW"/>
</dbReference>
<protein>
    <submittedName>
        <fullName evidence="4">Putative TPR domain protein putative O-GlcNAc transferase related protein</fullName>
    </submittedName>
</protein>
<evidence type="ECO:0000313" key="5">
    <source>
        <dbReference type="Proteomes" id="UP000056322"/>
    </source>
</evidence>
<dbReference type="PROSITE" id="PS50293">
    <property type="entry name" value="TPR_REGION"/>
    <property type="match status" value="1"/>
</dbReference>
<dbReference type="PROSITE" id="PS50005">
    <property type="entry name" value="TPR"/>
    <property type="match status" value="3"/>
</dbReference>
<dbReference type="SMART" id="SM00028">
    <property type="entry name" value="TPR"/>
    <property type="match status" value="4"/>
</dbReference>
<dbReference type="SUPFAM" id="SSF48452">
    <property type="entry name" value="TPR-like"/>
    <property type="match status" value="1"/>
</dbReference>
<keyword evidence="2 3" id="KW-0802">TPR repeat</keyword>
<keyword evidence="5" id="KW-1185">Reference proteome</keyword>
<dbReference type="STRING" id="1581680.BN1209_1616"/>
<dbReference type="KEGG" id="mbac:BN1209_1616"/>
<dbReference type="Pfam" id="PF13432">
    <property type="entry name" value="TPR_16"/>
    <property type="match status" value="1"/>
</dbReference>
<dbReference type="PANTHER" id="PTHR44943">
    <property type="entry name" value="CELLULOSE SYNTHASE OPERON PROTEIN C"/>
    <property type="match status" value="1"/>
</dbReference>
<dbReference type="Proteomes" id="UP000056322">
    <property type="component" value="Chromosome 1"/>
</dbReference>
<dbReference type="EMBL" id="LN794158">
    <property type="protein sequence ID" value="CEN56651.1"/>
    <property type="molecule type" value="Genomic_DNA"/>
</dbReference>
<feature type="repeat" description="TPR" evidence="3">
    <location>
        <begin position="112"/>
        <end position="145"/>
    </location>
</feature>